<feature type="transmembrane region" description="Helical" evidence="1">
    <location>
        <begin position="72"/>
        <end position="89"/>
    </location>
</feature>
<evidence type="ECO:0000256" key="1">
    <source>
        <dbReference type="SAM" id="Phobius"/>
    </source>
</evidence>
<keyword evidence="3" id="KW-1185">Reference proteome</keyword>
<dbReference type="EMBL" id="JAMBOL010000010">
    <property type="protein sequence ID" value="MCM3714922.1"/>
    <property type="molecule type" value="Genomic_DNA"/>
</dbReference>
<organism evidence="2 3">
    <name type="scientific">Halalkalibacter oceani</name>
    <dbReference type="NCBI Taxonomy" id="1653776"/>
    <lineage>
        <taxon>Bacteria</taxon>
        <taxon>Bacillati</taxon>
        <taxon>Bacillota</taxon>
        <taxon>Bacilli</taxon>
        <taxon>Bacillales</taxon>
        <taxon>Bacillaceae</taxon>
        <taxon>Halalkalibacter</taxon>
    </lineage>
</organism>
<evidence type="ECO:0000313" key="2">
    <source>
        <dbReference type="EMBL" id="MCM3714922.1"/>
    </source>
</evidence>
<evidence type="ECO:0000313" key="3">
    <source>
        <dbReference type="Proteomes" id="UP001139179"/>
    </source>
</evidence>
<proteinExistence type="predicted"/>
<keyword evidence="1" id="KW-0812">Transmembrane</keyword>
<keyword evidence="1" id="KW-0472">Membrane</keyword>
<feature type="transmembrane region" description="Helical" evidence="1">
    <location>
        <begin position="95"/>
        <end position="116"/>
    </location>
</feature>
<dbReference type="Proteomes" id="UP001139179">
    <property type="component" value="Unassembled WGS sequence"/>
</dbReference>
<keyword evidence="1" id="KW-1133">Transmembrane helix</keyword>
<name>A0A9X2IPY6_9BACI</name>
<dbReference type="RefSeq" id="WP_251223689.1">
    <property type="nucleotide sequence ID" value="NZ_JAMBOL010000010.1"/>
</dbReference>
<accession>A0A9X2IPY6</accession>
<dbReference type="InterPro" id="IPR025671">
    <property type="entry name" value="HXXEE"/>
</dbReference>
<feature type="transmembrane region" description="Helical" evidence="1">
    <location>
        <begin position="153"/>
        <end position="171"/>
    </location>
</feature>
<sequence>MFVDWLQSYMPMLTLIWLFPIVFMFHDFEEILTVENWTKQNKDAVMKKLRPFFRRHLSSSFQLTTLQFARNVFWLFLAIVIASLLAALYSFYFPFLMFLALFFAHVFTHIGQAIYVRRYTPGLISSVVLVLPYSSYVYYRLLGEAVTGWADVIWSASTMAGLLPVLLFFLIRARNRLKMR</sequence>
<gene>
    <name evidence="2" type="ORF">M3202_12610</name>
</gene>
<protein>
    <submittedName>
        <fullName evidence="2">HXXEE domain-containing protein</fullName>
    </submittedName>
</protein>
<dbReference type="AlphaFoldDB" id="A0A9X2IPY6"/>
<comment type="caution">
    <text evidence="2">The sequence shown here is derived from an EMBL/GenBank/DDBJ whole genome shotgun (WGS) entry which is preliminary data.</text>
</comment>
<reference evidence="2" key="1">
    <citation type="submission" date="2022-05" db="EMBL/GenBank/DDBJ databases">
        <title>Comparative Genomics of Spacecraft Associated Microbes.</title>
        <authorList>
            <person name="Tran M.T."/>
            <person name="Wright A."/>
            <person name="Seuylemezian A."/>
            <person name="Eisen J."/>
            <person name="Coil D."/>
        </authorList>
    </citation>
    <scope>NUCLEOTIDE SEQUENCE</scope>
    <source>
        <strain evidence="2">214.1.1</strain>
    </source>
</reference>
<feature type="transmembrane region" description="Helical" evidence="1">
    <location>
        <begin position="6"/>
        <end position="25"/>
    </location>
</feature>
<dbReference type="Pfam" id="PF13787">
    <property type="entry name" value="HXXEE"/>
    <property type="match status" value="1"/>
</dbReference>
<feature type="transmembrane region" description="Helical" evidence="1">
    <location>
        <begin position="123"/>
        <end position="141"/>
    </location>
</feature>